<dbReference type="InterPro" id="IPR035927">
    <property type="entry name" value="DUSP-like_sf"/>
</dbReference>
<dbReference type="InterPro" id="IPR029071">
    <property type="entry name" value="Ubiquitin-like_domsf"/>
</dbReference>
<protein>
    <submittedName>
        <fullName evidence="5">Ubiquitin carboxyl-terminal hydrolase 5</fullName>
    </submittedName>
</protein>
<accession>A0A438BSE4</accession>
<dbReference type="Pfam" id="PF07727">
    <property type="entry name" value="RVT_2"/>
    <property type="match status" value="1"/>
</dbReference>
<dbReference type="InterPro" id="IPR006615">
    <property type="entry name" value="Pept_C19_DUSP"/>
</dbReference>
<dbReference type="PROSITE" id="PS51283">
    <property type="entry name" value="DUSP"/>
    <property type="match status" value="1"/>
</dbReference>
<dbReference type="InterPro" id="IPR028889">
    <property type="entry name" value="USP"/>
</dbReference>
<dbReference type="Gene3D" id="3.90.70.10">
    <property type="entry name" value="Cysteine proteinases"/>
    <property type="match status" value="1"/>
</dbReference>
<dbReference type="SUPFAM" id="SSF143791">
    <property type="entry name" value="DUSP-like"/>
    <property type="match status" value="1"/>
</dbReference>
<dbReference type="GO" id="GO:0016579">
    <property type="term" value="P:protein deubiquitination"/>
    <property type="evidence" value="ECO:0007669"/>
    <property type="project" value="InterPro"/>
</dbReference>
<evidence type="ECO:0000256" key="2">
    <source>
        <dbReference type="ARBA" id="ARBA00037450"/>
    </source>
</evidence>
<feature type="domain" description="DUSP" evidence="4">
    <location>
        <begin position="15"/>
        <end position="143"/>
    </location>
</feature>
<comment type="similarity">
    <text evidence="1">Belongs to the peptidase C19 family.</text>
</comment>
<dbReference type="GO" id="GO:0004843">
    <property type="term" value="F:cysteine-type deubiquitinase activity"/>
    <property type="evidence" value="ECO:0007669"/>
    <property type="project" value="InterPro"/>
</dbReference>
<comment type="caution">
    <text evidence="5">The sequence shown here is derived from an EMBL/GenBank/DDBJ whole genome shotgun (WGS) entry which is preliminary data.</text>
</comment>
<proteinExistence type="inferred from homology"/>
<dbReference type="Gene3D" id="3.30.2230.10">
    <property type="entry name" value="DUSP-like"/>
    <property type="match status" value="1"/>
</dbReference>
<dbReference type="InterPro" id="IPR050185">
    <property type="entry name" value="Ub_carboxyl-term_hydrolase"/>
</dbReference>
<dbReference type="Proteomes" id="UP000288805">
    <property type="component" value="Unassembled WGS sequence"/>
</dbReference>
<dbReference type="Gene3D" id="3.10.20.90">
    <property type="entry name" value="Phosphatidylinositol 3-kinase Catalytic Subunit, Chain A, domain 1"/>
    <property type="match status" value="1"/>
</dbReference>
<dbReference type="InterPro" id="IPR013103">
    <property type="entry name" value="RVT_2"/>
</dbReference>
<dbReference type="Pfam" id="PF00443">
    <property type="entry name" value="UCH"/>
    <property type="match status" value="1"/>
</dbReference>
<dbReference type="AlphaFoldDB" id="A0A438BSE4"/>
<dbReference type="SUPFAM" id="SSF54236">
    <property type="entry name" value="Ubiquitin-like"/>
    <property type="match status" value="1"/>
</dbReference>
<dbReference type="Pfam" id="PF25242">
    <property type="entry name" value="Ubiquitin_UBP8"/>
    <property type="match status" value="1"/>
</dbReference>
<evidence type="ECO:0000259" key="3">
    <source>
        <dbReference type="PROSITE" id="PS50235"/>
    </source>
</evidence>
<evidence type="ECO:0000313" key="5">
    <source>
        <dbReference type="EMBL" id="RVW13790.1"/>
    </source>
</evidence>
<dbReference type="PROSITE" id="PS50235">
    <property type="entry name" value="USP_3"/>
    <property type="match status" value="1"/>
</dbReference>
<reference evidence="5 6" key="1">
    <citation type="journal article" date="2018" name="PLoS Genet.">
        <title>Population sequencing reveals clonal diversity and ancestral inbreeding in the grapevine cultivar Chardonnay.</title>
        <authorList>
            <person name="Roach M.J."/>
            <person name="Johnson D.L."/>
            <person name="Bohlmann J."/>
            <person name="van Vuuren H.J."/>
            <person name="Jones S.J."/>
            <person name="Pretorius I.S."/>
            <person name="Schmidt S.A."/>
            <person name="Borneman A.R."/>
        </authorList>
    </citation>
    <scope>NUCLEOTIDE SEQUENCE [LARGE SCALE GENOMIC DNA]</scope>
    <source>
        <strain evidence="6">cv. Chardonnay</strain>
        <tissue evidence="5">Leaf</tissue>
    </source>
</reference>
<organism evidence="5 6">
    <name type="scientific">Vitis vinifera</name>
    <name type="common">Grape</name>
    <dbReference type="NCBI Taxonomy" id="29760"/>
    <lineage>
        <taxon>Eukaryota</taxon>
        <taxon>Viridiplantae</taxon>
        <taxon>Streptophyta</taxon>
        <taxon>Embryophyta</taxon>
        <taxon>Tracheophyta</taxon>
        <taxon>Spermatophyta</taxon>
        <taxon>Magnoliopsida</taxon>
        <taxon>eudicotyledons</taxon>
        <taxon>Gunneridae</taxon>
        <taxon>Pentapetalae</taxon>
        <taxon>rosids</taxon>
        <taxon>Vitales</taxon>
        <taxon>Vitaceae</taxon>
        <taxon>Viteae</taxon>
        <taxon>Vitis</taxon>
    </lineage>
</organism>
<dbReference type="PANTHER" id="PTHR21646">
    <property type="entry name" value="UBIQUITIN CARBOXYL-TERMINAL HYDROLASE"/>
    <property type="match status" value="1"/>
</dbReference>
<dbReference type="InterPro" id="IPR038765">
    <property type="entry name" value="Papain-like_cys_pep_sf"/>
</dbReference>
<dbReference type="EMBL" id="QGNW01002645">
    <property type="protein sequence ID" value="RVW13790.1"/>
    <property type="molecule type" value="Genomic_DNA"/>
</dbReference>
<evidence type="ECO:0000256" key="1">
    <source>
        <dbReference type="ARBA" id="ARBA00009085"/>
    </source>
</evidence>
<comment type="function">
    <text evidence="2">Recognizes and hydrolyzes the peptide bond at the C-terminal Gly of ubiquitin. Involved in the processing of poly-ubiquitin precursors as well as that of ubiquitinated proteins.</text>
</comment>
<sequence>MAEMSMCSSSSREQVSPEEERLAIRDFVISAEAHTKEGDTFYLITQRWWQQWLEYVNQDQANNIDVSSLSEHCDSVSSSDVKRPSVIDNSDLIYDMTSEDSTMGIELHDTLVEGRDYILLPQEVWNQLYAWYGGGPTLPRKVINSGLSQTGLSVEVYPLRLQLVVVPKGAHSTIRISKKETIGELHRRACEIFDLNMEQVCIWDYYGHRKHALMNDMDKTLDDANIQTDQDVLVEVHSNGSSSAFGGCMSSVQENGSADKETMSVLVEPSKSSLSIAGGLSASKGVSRSCSSELSQSQNLTSPVRELDSTYGVSGCLVHTPEFARYFREDYHKEINWQNPLGMVGELALAFGDLLRKLWAPGRTPVAPRPFKTKLARFAPQFSGYNQHDSQELLAFLLDGLHEDLNRVKHKPYIKSRDADGRPDEEVADEYWANHIARNDSIIVDVCQNAFLHGDLKEVYMEPPLGFDKNKVCRLKKALYELKQFLGAWGVIALIVYDDIIVTGNDMEERETLRNNLAQEFEIKELGRLNYFLSIEVARSTGGIFVLQQKRERESKSAGGEWGVRREKGVEGGASEGAEGDVCVGARKSIRKGSFGVESKSFEVEVEQKGKVQAMIVERKGGIIAWIRLGPKSIGFFFDGLVICIKDVGSGKWERKWRESGRTYSLVRDQNKGGGVRGCFLRLEVADLENKRFCIFIPKGRGAKGGWVSMVETLWRLGFTNREEGCQKEEALLSKPSIGKTYTEVAKEPKGKEKAVIRVEIRKKELSRNLNKLAHCLVGIWNPSSVRGDDLRSWGTYLANFWRLKGNLGLAKLERGKVLLDFEFLAEAEKP</sequence>
<dbReference type="Pfam" id="PF06337">
    <property type="entry name" value="DUSP"/>
    <property type="match status" value="1"/>
</dbReference>
<evidence type="ECO:0000313" key="6">
    <source>
        <dbReference type="Proteomes" id="UP000288805"/>
    </source>
</evidence>
<dbReference type="PANTHER" id="PTHR21646:SF18">
    <property type="entry name" value="UBIQUITIN CARBOXYL-TERMINAL HYDROLASE 5"/>
    <property type="match status" value="1"/>
</dbReference>
<gene>
    <name evidence="5" type="primary">UBP5_3</name>
    <name evidence="5" type="ORF">CK203_083657</name>
</gene>
<dbReference type="InterPro" id="IPR057372">
    <property type="entry name" value="Ubiquitin_UBP8/5"/>
</dbReference>
<evidence type="ECO:0000259" key="4">
    <source>
        <dbReference type="PROSITE" id="PS51283"/>
    </source>
</evidence>
<feature type="domain" description="USP" evidence="3">
    <location>
        <begin position="298"/>
        <end position="588"/>
    </location>
</feature>
<name>A0A438BSE4_VITVI</name>
<dbReference type="SMART" id="SM00695">
    <property type="entry name" value="DUSP"/>
    <property type="match status" value="1"/>
</dbReference>
<dbReference type="InterPro" id="IPR001394">
    <property type="entry name" value="Peptidase_C19_UCH"/>
</dbReference>
<keyword evidence="5" id="KW-0378">Hydrolase</keyword>
<dbReference type="SUPFAM" id="SSF54001">
    <property type="entry name" value="Cysteine proteinases"/>
    <property type="match status" value="1"/>
</dbReference>